<feature type="transmembrane region" description="Helical" evidence="9">
    <location>
        <begin position="12"/>
        <end position="31"/>
    </location>
</feature>
<evidence type="ECO:0000256" key="7">
    <source>
        <dbReference type="ARBA" id="ARBA00022989"/>
    </source>
</evidence>
<evidence type="ECO:0000256" key="5">
    <source>
        <dbReference type="ARBA" id="ARBA00022692"/>
    </source>
</evidence>
<evidence type="ECO:0000256" key="9">
    <source>
        <dbReference type="SAM" id="Phobius"/>
    </source>
</evidence>
<sequence>MFSYDDLVWTISFPTFCFLAIWFSITVSLVVRAESGRKKWKQAREHIAEIESRGDKATGAQHRNSKAVLRRVVVVVGGDFARSPRMQYHALSLAKCGMFQEVVLVGFDMGNRLSEELKLREKKKNIDGSYDDSSVEKFECVVETAYLIPPITPPLWFRILFPHPKLHWLASTFYRACACAVVFTWVLVRASMMFVNSRGQLMLVDLILMQSPPAVPFVPVVKYIVQPCAFVANAVTYYCIILTGSWLSTALKEITEGIKLQRQRQLPVEKNPTKKGPTNSNSCPKFVLSPALVVDWHNFGYTVLRSDGRPAVAVWLYRLLECNLCFGDRNITVSKAMRRALLDVSKQSKVANRVDDVWVMYDCAPSFFGLVPRSRFVQEVIRPVMSAHSQDGEEVIGCSLPPDWVLQSTAATDSRGIFIVASTSWTPDDDYTMVVEALKQVDEKLQECSQGKDSKPTASKSVWLLVTGKGVARKRFEMAVAEAHLSSLVVVTTMYMQSYKHYAMALGAADVGLCMHNSSSGLDLPMKAVDMLGSGLPVVALRYKSLHELLDDKRGWFFSNAEELGQVMWKQLILTNGPLLEKRRQVAQNEPGTWDENWGEVLMPLLANLL</sequence>
<evidence type="ECO:0000256" key="1">
    <source>
        <dbReference type="ARBA" id="ARBA00004389"/>
    </source>
</evidence>
<dbReference type="EC" id="2.4.1.83" evidence="10"/>
<dbReference type="Proteomes" id="UP000195570">
    <property type="component" value="Unassembled WGS sequence"/>
</dbReference>
<proteinExistence type="predicted"/>
<dbReference type="PANTHER" id="PTHR13036:SF0">
    <property type="entry name" value="CHITOBIOSYLDIPHOSPHODOLICHOL BETA-MANNOSYLTRANSFERASE"/>
    <property type="match status" value="1"/>
</dbReference>
<comment type="pathway">
    <text evidence="2">Protein modification; protein glycosylation.</text>
</comment>
<dbReference type="GO" id="GO:0004582">
    <property type="term" value="F:dolichyl-phosphate beta-D-mannosyltransferase activity"/>
    <property type="evidence" value="ECO:0007669"/>
    <property type="project" value="UniProtKB-EC"/>
</dbReference>
<dbReference type="RefSeq" id="XP_067083135.1">
    <property type="nucleotide sequence ID" value="XM_067227034.1"/>
</dbReference>
<feature type="transmembrane region" description="Helical" evidence="9">
    <location>
        <begin position="166"/>
        <end position="188"/>
    </location>
</feature>
<reference evidence="10" key="1">
    <citation type="submission" date="2016-09" db="EMBL/GenBank/DDBJ databases">
        <authorList>
            <person name="Hebert L."/>
            <person name="Moumen B."/>
        </authorList>
    </citation>
    <scope>NUCLEOTIDE SEQUENCE [LARGE SCALE GENOMIC DNA]</scope>
    <source>
        <strain evidence="10">OVI</strain>
    </source>
</reference>
<dbReference type="VEuPathDB" id="TriTrypDB:TEOVI_000424000"/>
<evidence type="ECO:0000256" key="4">
    <source>
        <dbReference type="ARBA" id="ARBA00022679"/>
    </source>
</evidence>
<dbReference type="Gene3D" id="3.40.50.2000">
    <property type="entry name" value="Glycogen Phosphorylase B"/>
    <property type="match status" value="1"/>
</dbReference>
<keyword evidence="7 9" id="KW-1133">Transmembrane helix</keyword>
<dbReference type="PANTHER" id="PTHR13036">
    <property type="entry name" value="BETA1,4 MANNOSYLTRANSFERASE"/>
    <property type="match status" value="1"/>
</dbReference>
<comment type="subcellular location">
    <subcellularLocation>
        <location evidence="1">Endoplasmic reticulum membrane</location>
        <topology evidence="1">Single-pass membrane protein</topology>
    </subcellularLocation>
</comment>
<gene>
    <name evidence="10" type="ORF">TEOVI_000424000</name>
</gene>
<keyword evidence="6" id="KW-0256">Endoplasmic reticulum</keyword>
<evidence type="ECO:0000313" key="11">
    <source>
        <dbReference type="Proteomes" id="UP000195570"/>
    </source>
</evidence>
<evidence type="ECO:0000313" key="10">
    <source>
        <dbReference type="EMBL" id="SCU72662.1"/>
    </source>
</evidence>
<dbReference type="InterPro" id="IPR026051">
    <property type="entry name" value="ALG1-like"/>
</dbReference>
<comment type="caution">
    <text evidence="10">The sequence shown here is derived from an EMBL/GenBank/DDBJ whole genome shotgun (WGS) entry which is preliminary data.</text>
</comment>
<keyword evidence="11" id="KW-1185">Reference proteome</keyword>
<dbReference type="GO" id="GO:0005789">
    <property type="term" value="C:endoplasmic reticulum membrane"/>
    <property type="evidence" value="ECO:0007669"/>
    <property type="project" value="UniProtKB-SubCell"/>
</dbReference>
<evidence type="ECO:0000256" key="2">
    <source>
        <dbReference type="ARBA" id="ARBA00004922"/>
    </source>
</evidence>
<dbReference type="EMBL" id="CZPT02001895">
    <property type="protein sequence ID" value="SCU72662.1"/>
    <property type="molecule type" value="Genomic_DNA"/>
</dbReference>
<keyword evidence="3 10" id="KW-0328">Glycosyltransferase</keyword>
<evidence type="ECO:0000256" key="3">
    <source>
        <dbReference type="ARBA" id="ARBA00022676"/>
    </source>
</evidence>
<dbReference type="SUPFAM" id="SSF53756">
    <property type="entry name" value="UDP-Glycosyltransferase/glycogen phosphorylase"/>
    <property type="match status" value="1"/>
</dbReference>
<dbReference type="GeneID" id="92378180"/>
<evidence type="ECO:0000256" key="8">
    <source>
        <dbReference type="ARBA" id="ARBA00023136"/>
    </source>
</evidence>
<dbReference type="AlphaFoldDB" id="A0A1G4IJI1"/>
<keyword evidence="8 9" id="KW-0472">Membrane</keyword>
<protein>
    <submittedName>
        <fullName evidence="10">Dolichyl-P-Man:GDP-ManGlcNAc2-PP-dolichyl beta-1,4-mannosyltransferase, putative</fullName>
        <ecNumber evidence="10">2.4.1.83</ecNumber>
    </submittedName>
</protein>
<accession>A0A1G4IJI1</accession>
<name>A0A1G4IJI1_TRYEQ</name>
<evidence type="ECO:0000256" key="6">
    <source>
        <dbReference type="ARBA" id="ARBA00022824"/>
    </source>
</evidence>
<keyword evidence="5 9" id="KW-0812">Transmembrane</keyword>
<keyword evidence="4 10" id="KW-0808">Transferase</keyword>
<organism evidence="10 11">
    <name type="scientific">Trypanosoma equiperdum</name>
    <dbReference type="NCBI Taxonomy" id="5694"/>
    <lineage>
        <taxon>Eukaryota</taxon>
        <taxon>Discoba</taxon>
        <taxon>Euglenozoa</taxon>
        <taxon>Kinetoplastea</taxon>
        <taxon>Metakinetoplastina</taxon>
        <taxon>Trypanosomatida</taxon>
        <taxon>Trypanosomatidae</taxon>
        <taxon>Trypanosoma</taxon>
    </lineage>
</organism>